<dbReference type="GO" id="GO:0046872">
    <property type="term" value="F:metal ion binding"/>
    <property type="evidence" value="ECO:0007669"/>
    <property type="project" value="UniProtKB-KW"/>
</dbReference>
<dbReference type="STRING" id="6689.A0A3R7MKL2"/>
<dbReference type="GO" id="GO:0051539">
    <property type="term" value="F:4 iron, 4 sulfur cluster binding"/>
    <property type="evidence" value="ECO:0007669"/>
    <property type="project" value="UniProtKB-KW"/>
</dbReference>
<dbReference type="OrthoDB" id="421393at2759"/>
<dbReference type="GO" id="GO:0005658">
    <property type="term" value="C:alpha DNA polymerase:primase complex"/>
    <property type="evidence" value="ECO:0007669"/>
    <property type="project" value="TreeGrafter"/>
</dbReference>
<evidence type="ECO:0000256" key="1">
    <source>
        <dbReference type="ARBA" id="ARBA00001966"/>
    </source>
</evidence>
<keyword evidence="11" id="KW-1185">Reference proteome</keyword>
<dbReference type="InterPro" id="IPR007238">
    <property type="entry name" value="DNA_primase_lsu_euk/arc"/>
</dbReference>
<dbReference type="Proteomes" id="UP000283509">
    <property type="component" value="Unassembled WGS sequence"/>
</dbReference>
<evidence type="ECO:0000313" key="10">
    <source>
        <dbReference type="EMBL" id="ROT85294.1"/>
    </source>
</evidence>
<evidence type="ECO:0000256" key="5">
    <source>
        <dbReference type="ARBA" id="ARBA00022723"/>
    </source>
</evidence>
<reference evidence="10 11" key="2">
    <citation type="submission" date="2019-01" db="EMBL/GenBank/DDBJ databases">
        <title>The decoding of complex shrimp genome reveals the adaptation for benthos swimmer, frequently molting mechanism and breeding impact on genome.</title>
        <authorList>
            <person name="Sun Y."/>
            <person name="Gao Y."/>
            <person name="Yu Y."/>
        </authorList>
    </citation>
    <scope>NUCLEOTIDE SEQUENCE [LARGE SCALE GENOMIC DNA]</scope>
    <source>
        <tissue evidence="10">Muscle</tissue>
    </source>
</reference>
<evidence type="ECO:0000256" key="3">
    <source>
        <dbReference type="ARBA" id="ARBA00022515"/>
    </source>
</evidence>
<evidence type="ECO:0000313" key="11">
    <source>
        <dbReference type="Proteomes" id="UP000283509"/>
    </source>
</evidence>
<keyword evidence="4" id="KW-0235">DNA replication</keyword>
<evidence type="ECO:0000256" key="4">
    <source>
        <dbReference type="ARBA" id="ARBA00022705"/>
    </source>
</evidence>
<dbReference type="PANTHER" id="PTHR10537">
    <property type="entry name" value="DNA PRIMASE LARGE SUBUNIT"/>
    <property type="match status" value="1"/>
</dbReference>
<keyword evidence="6" id="KW-0408">Iron</keyword>
<keyword evidence="2" id="KW-0004">4Fe-4S</keyword>
<feature type="domain" description="DNA primase large subunit C-terminal" evidence="9">
    <location>
        <begin position="261"/>
        <end position="416"/>
    </location>
</feature>
<comment type="cofactor">
    <cofactor evidence="1">
        <name>[4Fe-4S] cluster</name>
        <dbReference type="ChEBI" id="CHEBI:49883"/>
    </cofactor>
</comment>
<proteinExistence type="predicted"/>
<comment type="caution">
    <text evidence="10">The sequence shown here is derived from an EMBL/GenBank/DDBJ whole genome shotgun (WGS) entry which is preliminary data.</text>
</comment>
<dbReference type="GO" id="GO:0006269">
    <property type="term" value="P:DNA replication, synthesis of primer"/>
    <property type="evidence" value="ECO:0007669"/>
    <property type="project" value="UniProtKB-KW"/>
</dbReference>
<dbReference type="Pfam" id="PF04104">
    <property type="entry name" value="DNA_primase_lrg"/>
    <property type="match status" value="1"/>
</dbReference>
<dbReference type="EMBL" id="QCYY01000328">
    <property type="protein sequence ID" value="ROT85294.1"/>
    <property type="molecule type" value="Genomic_DNA"/>
</dbReference>
<dbReference type="GO" id="GO:0006270">
    <property type="term" value="P:DNA replication initiation"/>
    <property type="evidence" value="ECO:0007669"/>
    <property type="project" value="TreeGrafter"/>
</dbReference>
<keyword evidence="3" id="KW-0639">Primosome</keyword>
<dbReference type="Gene3D" id="1.20.930.80">
    <property type="match status" value="1"/>
</dbReference>
<feature type="region of interest" description="Disordered" evidence="8">
    <location>
        <begin position="559"/>
        <end position="584"/>
    </location>
</feature>
<accession>A0A3R7MKL2</accession>
<dbReference type="PANTHER" id="PTHR10537:SF4">
    <property type="entry name" value="DNA PRIMASE LARGE SUBUNIT"/>
    <property type="match status" value="1"/>
</dbReference>
<feature type="compositionally biased region" description="Pro residues" evidence="8">
    <location>
        <begin position="573"/>
        <end position="583"/>
    </location>
</feature>
<protein>
    <submittedName>
        <fullName evidence="10">DNA primase large subunit</fullName>
    </submittedName>
</protein>
<gene>
    <name evidence="10" type="ORF">C7M84_017767</name>
</gene>
<evidence type="ECO:0000256" key="6">
    <source>
        <dbReference type="ARBA" id="ARBA00023004"/>
    </source>
</evidence>
<dbReference type="InterPro" id="IPR058560">
    <property type="entry name" value="DNA_primase_C"/>
</dbReference>
<keyword evidence="5" id="KW-0479">Metal-binding</keyword>
<evidence type="ECO:0000256" key="8">
    <source>
        <dbReference type="SAM" id="MobiDB-lite"/>
    </source>
</evidence>
<organism evidence="10 11">
    <name type="scientific">Penaeus vannamei</name>
    <name type="common">Whiteleg shrimp</name>
    <name type="synonym">Litopenaeus vannamei</name>
    <dbReference type="NCBI Taxonomy" id="6689"/>
    <lineage>
        <taxon>Eukaryota</taxon>
        <taxon>Metazoa</taxon>
        <taxon>Ecdysozoa</taxon>
        <taxon>Arthropoda</taxon>
        <taxon>Crustacea</taxon>
        <taxon>Multicrustacea</taxon>
        <taxon>Malacostraca</taxon>
        <taxon>Eumalacostraca</taxon>
        <taxon>Eucarida</taxon>
        <taxon>Decapoda</taxon>
        <taxon>Dendrobranchiata</taxon>
        <taxon>Penaeoidea</taxon>
        <taxon>Penaeidae</taxon>
        <taxon>Penaeus</taxon>
    </lineage>
</organism>
<evidence type="ECO:0000256" key="7">
    <source>
        <dbReference type="ARBA" id="ARBA00023014"/>
    </source>
</evidence>
<evidence type="ECO:0000256" key="2">
    <source>
        <dbReference type="ARBA" id="ARBA00022485"/>
    </source>
</evidence>
<evidence type="ECO:0000259" key="9">
    <source>
        <dbReference type="Pfam" id="PF04104"/>
    </source>
</evidence>
<keyword evidence="7" id="KW-0411">Iron-sulfur</keyword>
<reference evidence="10 11" key="1">
    <citation type="submission" date="2018-04" db="EMBL/GenBank/DDBJ databases">
        <authorList>
            <person name="Zhang X."/>
            <person name="Yuan J."/>
            <person name="Li F."/>
            <person name="Xiang J."/>
        </authorList>
    </citation>
    <scope>NUCLEOTIDE SEQUENCE [LARGE SCALE GENOMIC DNA]</scope>
    <source>
        <tissue evidence="10">Muscle</tissue>
    </source>
</reference>
<name>A0A3R7MKL2_PENVA</name>
<sequence length="666" mass="75502">MTFYIKPPQGTVSLYKLYEEAEVRLQYLVQINQHWGDATKISSILTDNPSIASKSECLIEGSRKDQISHFILRFACVESRQLQHFFIEAETQLFEYRLKCGGAETFVRCLTALKRHIQHSLKHQKLSLSHERWLQELLRITRQIITSGMMLCSERQSCSHCLRVPWTMVPILVKNRTVDIIKGEAEIECRQLVHLLSSVFQGTLEFGIKQLSLYGGDLFDDKRLESVKRSLYRIYRRIQSNGLTLQKFTLTHRDIETEAPFFPLCMQHLHSILSRNNRLRHHERFKYSLFLKDIGLPLKENIRFWEDFYSKPHCTSASGCTHSWAGNDRNRYVYSIKHFYGLEGGRKNYTSHSCASLQECHPQPTEVRGCPFTSTNAEDVSTLIKKFVPHSTNILDNVMKEVVLGRASAACQNRNESYPGTNCTRLLSAYCTITKLSHNTYTPSLSFTYPPSLPFAHFSLELHHLTPPILRSHMASKWAVAANTTDKLLHAFFAHRFLSPTGLSLRPPDACPASPSHRKHFFLPPTPLQNYLITTKDNNEIAFLPRTLSLSKISSLSLHQDLSQDSRRTPRGVPSPPRSPSPPLDALVRVGGTSSTDFAWGGPWVGKLDLLVPVPERGRDAAKEAAVQPEMPAVPSWASGMLVAIHSDGGAFYRSDRTIGRGNPHA</sequence>
<dbReference type="Pfam" id="PF26466">
    <property type="entry name" value="DNA_primase_lrg_N"/>
    <property type="match status" value="1"/>
</dbReference>
<dbReference type="AlphaFoldDB" id="A0A3R7MKL2"/>